<dbReference type="EMBL" id="FQXS01000014">
    <property type="protein sequence ID" value="SHH89289.1"/>
    <property type="molecule type" value="Genomic_DNA"/>
</dbReference>
<dbReference type="Pfam" id="PF01590">
    <property type="entry name" value="GAF"/>
    <property type="match status" value="1"/>
</dbReference>
<keyword evidence="3" id="KW-1185">Reference proteome</keyword>
<dbReference type="SMART" id="SM00065">
    <property type="entry name" value="GAF"/>
    <property type="match status" value="1"/>
</dbReference>
<sequence length="208" mass="22871">MKEHLINYETFIRVSNAISHSKEPEEVALMTVEGIKTALGVKGCVLFLLNHKTDELEIAASFGLSDEYLNKGPVSALQSIAASLKDGPVAIYDVMDDPRIQYPGEARKEGIASILSVPIQVHGKLLGAIRVYTAEPWEFTLGDVNFVSALAQIAGLSIKLAHYSKGLMSSIDVLKSLREVQTRRTTRMTPYEGVPISFPAGEYQRQHQ</sequence>
<dbReference type="InterPro" id="IPR029016">
    <property type="entry name" value="GAF-like_dom_sf"/>
</dbReference>
<feature type="domain" description="GAF" evidence="1">
    <location>
        <begin position="23"/>
        <end position="168"/>
    </location>
</feature>
<proteinExistence type="predicted"/>
<protein>
    <submittedName>
        <fullName evidence="2">GAF domain-containing protein</fullName>
    </submittedName>
</protein>
<evidence type="ECO:0000313" key="2">
    <source>
        <dbReference type="EMBL" id="SHH89289.1"/>
    </source>
</evidence>
<dbReference type="STRING" id="1121409.SAMN02745124_02417"/>
<dbReference type="Proteomes" id="UP000184139">
    <property type="component" value="Unassembled WGS sequence"/>
</dbReference>
<gene>
    <name evidence="2" type="ORF">SAMN02745124_02417</name>
</gene>
<dbReference type="SUPFAM" id="SSF55781">
    <property type="entry name" value="GAF domain-like"/>
    <property type="match status" value="1"/>
</dbReference>
<reference evidence="2 3" key="1">
    <citation type="submission" date="2016-11" db="EMBL/GenBank/DDBJ databases">
        <authorList>
            <person name="Jaros S."/>
            <person name="Januszkiewicz K."/>
            <person name="Wedrychowicz H."/>
        </authorList>
    </citation>
    <scope>NUCLEOTIDE SEQUENCE [LARGE SCALE GENOMIC DNA]</scope>
    <source>
        <strain evidence="2 3">DSM 9705</strain>
    </source>
</reference>
<dbReference type="OrthoDB" id="9765588at2"/>
<dbReference type="AlphaFoldDB" id="A0A1M5WP89"/>
<name>A0A1M5WP89_9BACT</name>
<dbReference type="InterPro" id="IPR003018">
    <property type="entry name" value="GAF"/>
</dbReference>
<evidence type="ECO:0000259" key="1">
    <source>
        <dbReference type="SMART" id="SM00065"/>
    </source>
</evidence>
<dbReference type="RefSeq" id="WP_073376364.1">
    <property type="nucleotide sequence ID" value="NZ_FQXS01000014.1"/>
</dbReference>
<accession>A0A1M5WP89</accession>
<organism evidence="2 3">
    <name type="scientific">Desulfofustis glycolicus DSM 9705</name>
    <dbReference type="NCBI Taxonomy" id="1121409"/>
    <lineage>
        <taxon>Bacteria</taxon>
        <taxon>Pseudomonadati</taxon>
        <taxon>Thermodesulfobacteriota</taxon>
        <taxon>Desulfobulbia</taxon>
        <taxon>Desulfobulbales</taxon>
        <taxon>Desulfocapsaceae</taxon>
        <taxon>Desulfofustis</taxon>
    </lineage>
</organism>
<evidence type="ECO:0000313" key="3">
    <source>
        <dbReference type="Proteomes" id="UP000184139"/>
    </source>
</evidence>
<dbReference type="Gene3D" id="3.30.450.40">
    <property type="match status" value="1"/>
</dbReference>